<dbReference type="InterPro" id="IPR008851">
    <property type="entry name" value="TFIIF-alpha"/>
</dbReference>
<comment type="subcellular location">
    <subcellularLocation>
        <location evidence="1 8">Nucleus</location>
    </subcellularLocation>
</comment>
<dbReference type="GO" id="GO:0032968">
    <property type="term" value="P:positive regulation of transcription elongation by RNA polymerase II"/>
    <property type="evidence" value="ECO:0007669"/>
    <property type="project" value="InterPro"/>
</dbReference>
<evidence type="ECO:0000256" key="6">
    <source>
        <dbReference type="ARBA" id="ARBA00023242"/>
    </source>
</evidence>
<feature type="compositionally biased region" description="Acidic residues" evidence="9">
    <location>
        <begin position="355"/>
        <end position="371"/>
    </location>
</feature>
<feature type="compositionally biased region" description="Acidic residues" evidence="9">
    <location>
        <begin position="291"/>
        <end position="306"/>
    </location>
</feature>
<dbReference type="GO" id="GO:0006367">
    <property type="term" value="P:transcription initiation at RNA polymerase II promoter"/>
    <property type="evidence" value="ECO:0007669"/>
    <property type="project" value="InterPro"/>
</dbReference>
<protein>
    <recommendedName>
        <fullName evidence="8">Transcription initiation factor IIF subunit alpha</fullName>
    </recommendedName>
</protein>
<evidence type="ECO:0000256" key="1">
    <source>
        <dbReference type="ARBA" id="ARBA00004123"/>
    </source>
</evidence>
<sequence length="540" mass="59601">MATDLQLKSSCSGCGSTTDLYGSNCKHMTLCLSCGKTMAENRAKCFDCGATLTRLIREYNVRASSTNDKNYFIGRFVTGLPDFSKKKSAENKWSLQKDGLHGRQITDTLREKYKNKPWLLEDETGQSQYQGHLEGSQSATYYLLMKERKEFVAIPAGSWYNFNKVAQYKQLTLEEAEEKMKNRKKTADGYQRWMMKAANNGPAAFGEHGRFEDKESNTGGGRNRKKTGEDDEGHVSDKGEEDEEEEVERKNRLGLSKRTGDDDEEGPRGGDHDLDDDDVEKGDDWEHEEIFTDDDEAVGNDPEEREDLAPEVPAPPEIKQDEEEEDEDNEEGGGLSKSGKELKKLLGRTSGMNESDAEDDDDDDDEIDDEVGVPPVVATKQKDVPKEEPVDNSPSKPTATGHARGTPSSSKSSKGKRKVNEEAKPSNGTPPKKVKAENEPKSSAKDVNGSASKSGAPPKGTPPSSSKTGSSTTASGLVSEEEIRAILMQKTPVTTQDLVAKFKARLRSSEDKQGFAEILKRISKIQKTTNGSSYVILRDR</sequence>
<feature type="compositionally biased region" description="Low complexity" evidence="9">
    <location>
        <begin position="452"/>
        <end position="476"/>
    </location>
</feature>
<comment type="similarity">
    <text evidence="2 8">Belongs to the TFIIF alpha subunit family.</text>
</comment>
<dbReference type="Pfam" id="PF05793">
    <property type="entry name" value="TFIIF_alpha"/>
    <property type="match status" value="1"/>
</dbReference>
<feature type="compositionally biased region" description="Acidic residues" evidence="9">
    <location>
        <begin position="320"/>
        <end position="331"/>
    </location>
</feature>
<gene>
    <name evidence="10" type="ORF">VNO77_01822</name>
</gene>
<dbReference type="EMBL" id="JAYMYQ010000001">
    <property type="protein sequence ID" value="KAK7359857.1"/>
    <property type="molecule type" value="Genomic_DNA"/>
</dbReference>
<feature type="compositionally biased region" description="Basic and acidic residues" evidence="9">
    <location>
        <begin position="207"/>
        <end position="216"/>
    </location>
</feature>
<dbReference type="GO" id="GO:0005674">
    <property type="term" value="C:transcription factor TFIIF complex"/>
    <property type="evidence" value="ECO:0007669"/>
    <property type="project" value="TreeGrafter"/>
</dbReference>
<accession>A0AAN9MX45</accession>
<name>A0AAN9MX45_CANGL</name>
<comment type="function">
    <text evidence="7 8">TFIIF is a general transcription initiation factor that binds to RNA polymerase II and helps to recruit it to the initiation complex in collaboration with TFIIB. It promotes transcription elongation.</text>
</comment>
<comment type="caution">
    <text evidence="10">The sequence shown here is derived from an EMBL/GenBank/DDBJ whole genome shotgun (WGS) entry which is preliminary data.</text>
</comment>
<dbReference type="InterPro" id="IPR011039">
    <property type="entry name" value="TFIIF_interaction"/>
</dbReference>
<evidence type="ECO:0000256" key="2">
    <source>
        <dbReference type="ARBA" id="ARBA00005249"/>
    </source>
</evidence>
<keyword evidence="11" id="KW-1185">Reference proteome</keyword>
<dbReference type="PANTHER" id="PTHR13011">
    <property type="entry name" value="TFIIF-ALPHA"/>
    <property type="match status" value="1"/>
</dbReference>
<keyword evidence="3 8" id="KW-0805">Transcription regulation</keyword>
<evidence type="ECO:0000256" key="3">
    <source>
        <dbReference type="ARBA" id="ARBA00023015"/>
    </source>
</evidence>
<dbReference type="SUPFAM" id="SSF46785">
    <property type="entry name" value="Winged helix' DNA-binding domain"/>
    <property type="match status" value="1"/>
</dbReference>
<dbReference type="Gene3D" id="1.10.10.10">
    <property type="entry name" value="Winged helix-like DNA-binding domain superfamily/Winged helix DNA-binding domain"/>
    <property type="match status" value="1"/>
</dbReference>
<dbReference type="InterPro" id="IPR036388">
    <property type="entry name" value="WH-like_DNA-bd_sf"/>
</dbReference>
<dbReference type="Proteomes" id="UP001367508">
    <property type="component" value="Unassembled WGS sequence"/>
</dbReference>
<dbReference type="SUPFAM" id="SSF50916">
    <property type="entry name" value="Rap30/74 interaction domains"/>
    <property type="match status" value="1"/>
</dbReference>
<dbReference type="PANTHER" id="PTHR13011:SF0">
    <property type="entry name" value="GENERAL TRANSCRIPTION FACTOR IIF SUBUNIT 1"/>
    <property type="match status" value="1"/>
</dbReference>
<evidence type="ECO:0000313" key="10">
    <source>
        <dbReference type="EMBL" id="KAK7359857.1"/>
    </source>
</evidence>
<keyword evidence="6 8" id="KW-0539">Nucleus</keyword>
<feature type="compositionally biased region" description="Basic and acidic residues" evidence="9">
    <location>
        <begin position="434"/>
        <end position="444"/>
    </location>
</feature>
<dbReference type="AlphaFoldDB" id="A0AAN9MX45"/>
<feature type="region of interest" description="Disordered" evidence="9">
    <location>
        <begin position="201"/>
        <end position="477"/>
    </location>
</feature>
<dbReference type="GO" id="GO:0001096">
    <property type="term" value="F:TFIIF-class transcription factor complex binding"/>
    <property type="evidence" value="ECO:0007669"/>
    <property type="project" value="TreeGrafter"/>
</dbReference>
<evidence type="ECO:0000256" key="4">
    <source>
        <dbReference type="ARBA" id="ARBA00023125"/>
    </source>
</evidence>
<evidence type="ECO:0000256" key="5">
    <source>
        <dbReference type="ARBA" id="ARBA00023163"/>
    </source>
</evidence>
<evidence type="ECO:0000313" key="11">
    <source>
        <dbReference type="Proteomes" id="UP001367508"/>
    </source>
</evidence>
<dbReference type="GO" id="GO:0016251">
    <property type="term" value="F:RNA polymerase II general transcription initiation factor activity"/>
    <property type="evidence" value="ECO:0007669"/>
    <property type="project" value="TreeGrafter"/>
</dbReference>
<dbReference type="GO" id="GO:0003677">
    <property type="term" value="F:DNA binding"/>
    <property type="evidence" value="ECO:0007669"/>
    <property type="project" value="UniProtKB-KW"/>
</dbReference>
<evidence type="ECO:0000256" key="9">
    <source>
        <dbReference type="SAM" id="MobiDB-lite"/>
    </source>
</evidence>
<organism evidence="10 11">
    <name type="scientific">Canavalia gladiata</name>
    <name type="common">Sword bean</name>
    <name type="synonym">Dolichos gladiatus</name>
    <dbReference type="NCBI Taxonomy" id="3824"/>
    <lineage>
        <taxon>Eukaryota</taxon>
        <taxon>Viridiplantae</taxon>
        <taxon>Streptophyta</taxon>
        <taxon>Embryophyta</taxon>
        <taxon>Tracheophyta</taxon>
        <taxon>Spermatophyta</taxon>
        <taxon>Magnoliopsida</taxon>
        <taxon>eudicotyledons</taxon>
        <taxon>Gunneridae</taxon>
        <taxon>Pentapetalae</taxon>
        <taxon>rosids</taxon>
        <taxon>fabids</taxon>
        <taxon>Fabales</taxon>
        <taxon>Fabaceae</taxon>
        <taxon>Papilionoideae</taxon>
        <taxon>50 kb inversion clade</taxon>
        <taxon>NPAAA clade</taxon>
        <taxon>indigoferoid/millettioid clade</taxon>
        <taxon>Phaseoleae</taxon>
        <taxon>Canavalia</taxon>
    </lineage>
</organism>
<evidence type="ECO:0000256" key="8">
    <source>
        <dbReference type="RuleBase" id="RU366044"/>
    </source>
</evidence>
<reference evidence="10 11" key="1">
    <citation type="submission" date="2024-01" db="EMBL/GenBank/DDBJ databases">
        <title>The genomes of 5 underutilized Papilionoideae crops provide insights into root nodulation and disease resistanc.</title>
        <authorList>
            <person name="Jiang F."/>
        </authorList>
    </citation>
    <scope>NUCLEOTIDE SEQUENCE [LARGE SCALE GENOMIC DNA]</scope>
    <source>
        <strain evidence="10">LVBAO_FW01</strain>
        <tissue evidence="10">Leaves</tissue>
    </source>
</reference>
<feature type="compositionally biased region" description="Basic and acidic residues" evidence="9">
    <location>
        <begin position="380"/>
        <end position="389"/>
    </location>
</feature>
<dbReference type="InterPro" id="IPR036390">
    <property type="entry name" value="WH_DNA-bd_sf"/>
</dbReference>
<evidence type="ECO:0000256" key="7">
    <source>
        <dbReference type="ARBA" id="ARBA00025232"/>
    </source>
</evidence>
<proteinExistence type="inferred from homology"/>
<keyword evidence="5 8" id="KW-0804">Transcription</keyword>
<keyword evidence="4 8" id="KW-0238">DNA-binding</keyword>